<name>A0A8J2YQ43_9PROT</name>
<dbReference type="EMBL" id="BMJQ01000001">
    <property type="protein sequence ID" value="GGF03400.1"/>
    <property type="molecule type" value="Genomic_DNA"/>
</dbReference>
<accession>A0A8J2YQ43</accession>
<feature type="region of interest" description="Disordered" evidence="1">
    <location>
        <begin position="1"/>
        <end position="77"/>
    </location>
</feature>
<dbReference type="Proteomes" id="UP000646365">
    <property type="component" value="Unassembled WGS sequence"/>
</dbReference>
<feature type="compositionally biased region" description="Basic and acidic residues" evidence="1">
    <location>
        <begin position="27"/>
        <end position="40"/>
    </location>
</feature>
<evidence type="ECO:0000256" key="1">
    <source>
        <dbReference type="SAM" id="MobiDB-lite"/>
    </source>
</evidence>
<proteinExistence type="predicted"/>
<reference evidence="2" key="1">
    <citation type="journal article" date="2014" name="Int. J. Syst. Evol. Microbiol.">
        <title>Complete genome sequence of Corynebacterium casei LMG S-19264T (=DSM 44701T), isolated from a smear-ripened cheese.</title>
        <authorList>
            <consortium name="US DOE Joint Genome Institute (JGI-PGF)"/>
            <person name="Walter F."/>
            <person name="Albersmeier A."/>
            <person name="Kalinowski J."/>
            <person name="Ruckert C."/>
        </authorList>
    </citation>
    <scope>NUCLEOTIDE SEQUENCE</scope>
    <source>
        <strain evidence="2">CGMCC 1.15725</strain>
    </source>
</reference>
<feature type="compositionally biased region" description="Basic and acidic residues" evidence="1">
    <location>
        <begin position="67"/>
        <end position="77"/>
    </location>
</feature>
<protein>
    <submittedName>
        <fullName evidence="2">Uncharacterized protein</fullName>
    </submittedName>
</protein>
<gene>
    <name evidence="2" type="ORF">GCM10011611_06090</name>
</gene>
<sequence>MDAAHRTADQSGPRQAVSFPLCVPEPRVPEARMPESRMPESHAAGAAARRRPEAALTPSCDPTEASSGDRLESLCFV</sequence>
<evidence type="ECO:0000313" key="3">
    <source>
        <dbReference type="Proteomes" id="UP000646365"/>
    </source>
</evidence>
<keyword evidence="3" id="KW-1185">Reference proteome</keyword>
<reference evidence="2" key="2">
    <citation type="submission" date="2020-09" db="EMBL/GenBank/DDBJ databases">
        <authorList>
            <person name="Sun Q."/>
            <person name="Zhou Y."/>
        </authorList>
    </citation>
    <scope>NUCLEOTIDE SEQUENCE</scope>
    <source>
        <strain evidence="2">CGMCC 1.15725</strain>
    </source>
</reference>
<dbReference type="AlphaFoldDB" id="A0A8J2YQ43"/>
<comment type="caution">
    <text evidence="2">The sequence shown here is derived from an EMBL/GenBank/DDBJ whole genome shotgun (WGS) entry which is preliminary data.</text>
</comment>
<organism evidence="2 3">
    <name type="scientific">Aliidongia dinghuensis</name>
    <dbReference type="NCBI Taxonomy" id="1867774"/>
    <lineage>
        <taxon>Bacteria</taxon>
        <taxon>Pseudomonadati</taxon>
        <taxon>Pseudomonadota</taxon>
        <taxon>Alphaproteobacteria</taxon>
        <taxon>Rhodospirillales</taxon>
        <taxon>Dongiaceae</taxon>
        <taxon>Aliidongia</taxon>
    </lineage>
</organism>
<evidence type="ECO:0000313" key="2">
    <source>
        <dbReference type="EMBL" id="GGF03400.1"/>
    </source>
</evidence>